<evidence type="ECO:0000256" key="1">
    <source>
        <dbReference type="SAM" id="MobiDB-lite"/>
    </source>
</evidence>
<evidence type="ECO:0000313" key="3">
    <source>
        <dbReference type="Proteomes" id="UP001305779"/>
    </source>
</evidence>
<proteinExistence type="predicted"/>
<dbReference type="Proteomes" id="UP001305779">
    <property type="component" value="Unassembled WGS sequence"/>
</dbReference>
<evidence type="ECO:0000313" key="2">
    <source>
        <dbReference type="EMBL" id="KAK4500661.1"/>
    </source>
</evidence>
<sequence length="399" mass="45302">MFFGFKRKASEVGGDSDNITPRQQKRQRMQSEEMNRRAVLQENDKLNSSLQSPFLSHQHNTLMQSVAQLQSLPESILARTFTFTDLVQDEPIDLPLSRDFTNKNNMALIFVSHRLHRLALRIFWSANSFTLRIEKFNAAAILPWWKHVNAVRKEVEDKPIVVANPKTNNFMDADFGPVTNNLTRDDLSDYFFSLRRTKLWSVITLPIGTITLDVPYNPHWSNLKSWLRLFHEGKVPALSSSDIAQGVLGFKDLHQIVGLFLSVQRDQGGKWEDVEKGLEGWQYTLTVANSRWQSDDGREEMLVIDDDGDDEQEAVEEEETKGDLLDQLSQDIDALQAPAATPGCDSTQTLGSTPPPSRQPPHTPGRFAQKSRVYFPDSEDEDDLAEDDAGEERMSSPEL</sequence>
<accession>A0ABR0EHE4</accession>
<keyword evidence="3" id="KW-1185">Reference proteome</keyword>
<feature type="region of interest" description="Disordered" evidence="1">
    <location>
        <begin position="1"/>
        <end position="35"/>
    </location>
</feature>
<name>A0ABR0EHE4_ZASCE</name>
<organism evidence="2 3">
    <name type="scientific">Zasmidium cellare</name>
    <name type="common">Wine cellar mold</name>
    <name type="synonym">Racodium cellare</name>
    <dbReference type="NCBI Taxonomy" id="395010"/>
    <lineage>
        <taxon>Eukaryota</taxon>
        <taxon>Fungi</taxon>
        <taxon>Dikarya</taxon>
        <taxon>Ascomycota</taxon>
        <taxon>Pezizomycotina</taxon>
        <taxon>Dothideomycetes</taxon>
        <taxon>Dothideomycetidae</taxon>
        <taxon>Mycosphaerellales</taxon>
        <taxon>Mycosphaerellaceae</taxon>
        <taxon>Zasmidium</taxon>
    </lineage>
</organism>
<feature type="compositionally biased region" description="Acidic residues" evidence="1">
    <location>
        <begin position="377"/>
        <end position="390"/>
    </location>
</feature>
<comment type="caution">
    <text evidence="2">The sequence shown here is derived from an EMBL/GenBank/DDBJ whole genome shotgun (WGS) entry which is preliminary data.</text>
</comment>
<dbReference type="EMBL" id="JAXOVC010000006">
    <property type="protein sequence ID" value="KAK4500661.1"/>
    <property type="molecule type" value="Genomic_DNA"/>
</dbReference>
<feature type="compositionally biased region" description="Pro residues" evidence="1">
    <location>
        <begin position="353"/>
        <end position="363"/>
    </location>
</feature>
<reference evidence="2 3" key="1">
    <citation type="journal article" date="2023" name="G3 (Bethesda)">
        <title>A chromosome-level genome assembly of Zasmidium syzygii isolated from banana leaves.</title>
        <authorList>
            <person name="van Westerhoven A.C."/>
            <person name="Mehrabi R."/>
            <person name="Talebi R."/>
            <person name="Steentjes M.B.F."/>
            <person name="Corcolon B."/>
            <person name="Chong P.A."/>
            <person name="Kema G.H.J."/>
            <person name="Seidl M.F."/>
        </authorList>
    </citation>
    <scope>NUCLEOTIDE SEQUENCE [LARGE SCALE GENOMIC DNA]</scope>
    <source>
        <strain evidence="2 3">P124</strain>
    </source>
</reference>
<gene>
    <name evidence="2" type="ORF">PRZ48_008850</name>
</gene>
<feature type="region of interest" description="Disordered" evidence="1">
    <location>
        <begin position="338"/>
        <end position="399"/>
    </location>
</feature>
<protein>
    <submittedName>
        <fullName evidence="2">Uncharacterized protein</fullName>
    </submittedName>
</protein>